<keyword evidence="1" id="KW-0472">Membrane</keyword>
<sequence>MLDKLGLAGIVGILCCLGGLAVIAYVAPVVAGGLALVLIGLVLVVRGLLSGMLSAFGMDGMI</sequence>
<evidence type="ECO:0000256" key="1">
    <source>
        <dbReference type="SAM" id="Phobius"/>
    </source>
</evidence>
<dbReference type="Pfam" id="PF24282">
    <property type="entry name" value="DUF7470"/>
    <property type="match status" value="1"/>
</dbReference>
<dbReference type="EMBL" id="CP095005">
    <property type="protein sequence ID" value="UOO95739.1"/>
    <property type="molecule type" value="Genomic_DNA"/>
</dbReference>
<gene>
    <name evidence="2" type="ORF">GCM10008985_14430</name>
    <name evidence="3" type="ORF">MUK72_03285</name>
</gene>
<keyword evidence="4" id="KW-1185">Reference proteome</keyword>
<feature type="transmembrane region" description="Helical" evidence="1">
    <location>
        <begin position="33"/>
        <end position="56"/>
    </location>
</feature>
<dbReference type="AlphaFoldDB" id="A0AAV3SEP2"/>
<organism evidence="2 5">
    <name type="scientific">Halococcus dombrowskii</name>
    <dbReference type="NCBI Taxonomy" id="179637"/>
    <lineage>
        <taxon>Archaea</taxon>
        <taxon>Methanobacteriati</taxon>
        <taxon>Methanobacteriota</taxon>
        <taxon>Stenosarchaea group</taxon>
        <taxon>Halobacteria</taxon>
        <taxon>Halobacteriales</taxon>
        <taxon>Halococcaceae</taxon>
        <taxon>Halococcus</taxon>
    </lineage>
</organism>
<keyword evidence="1" id="KW-1133">Transmembrane helix</keyword>
<dbReference type="Proteomes" id="UP001500962">
    <property type="component" value="Unassembled WGS sequence"/>
</dbReference>
<evidence type="ECO:0000313" key="5">
    <source>
        <dbReference type="Proteomes" id="UP001500962"/>
    </source>
</evidence>
<accession>A0AAV3SEP2</accession>
<reference evidence="3" key="2">
    <citation type="submission" date="2022-04" db="EMBL/GenBank/DDBJ databases">
        <title>Sequencing and genomic assembly of Halococcus dombrowskii.</title>
        <authorList>
            <person name="Lim S.W."/>
            <person name="MacLea K.S."/>
        </authorList>
    </citation>
    <scope>NUCLEOTIDE SEQUENCE</scope>
    <source>
        <strain evidence="3">H4</strain>
    </source>
</reference>
<evidence type="ECO:0000313" key="2">
    <source>
        <dbReference type="EMBL" id="GAA0459223.1"/>
    </source>
</evidence>
<dbReference type="RefSeq" id="WP_244703918.1">
    <property type="nucleotide sequence ID" value="NZ_BAAADN010000022.1"/>
</dbReference>
<evidence type="ECO:0000313" key="4">
    <source>
        <dbReference type="Proteomes" id="UP000830542"/>
    </source>
</evidence>
<dbReference type="GeneID" id="71760839"/>
<dbReference type="InterPro" id="IPR055893">
    <property type="entry name" value="DUF7470"/>
</dbReference>
<dbReference type="EMBL" id="BAAADN010000022">
    <property type="protein sequence ID" value="GAA0459223.1"/>
    <property type="molecule type" value="Genomic_DNA"/>
</dbReference>
<evidence type="ECO:0000313" key="3">
    <source>
        <dbReference type="EMBL" id="UOO95739.1"/>
    </source>
</evidence>
<name>A0AAV3SEP2_HALDO</name>
<reference evidence="2" key="3">
    <citation type="submission" date="2023-12" db="EMBL/GenBank/DDBJ databases">
        <authorList>
            <person name="Sun Q."/>
            <person name="Inoue M."/>
        </authorList>
    </citation>
    <scope>NUCLEOTIDE SEQUENCE</scope>
    <source>
        <strain evidence="2">JCM 12289</strain>
    </source>
</reference>
<protein>
    <submittedName>
        <fullName evidence="2">Uncharacterized protein</fullName>
    </submittedName>
</protein>
<reference evidence="2" key="1">
    <citation type="journal article" date="2014" name="Int. J. Syst. Evol. Microbiol.">
        <title>Complete genome sequence of Corynebacterium casei LMG S-19264T (=DSM 44701T), isolated from a smear-ripened cheese.</title>
        <authorList>
            <consortium name="US DOE Joint Genome Institute (JGI-PGF)"/>
            <person name="Walter F."/>
            <person name="Albersmeier A."/>
            <person name="Kalinowski J."/>
            <person name="Ruckert C."/>
        </authorList>
    </citation>
    <scope>NUCLEOTIDE SEQUENCE</scope>
    <source>
        <strain evidence="2">JCM 12289</strain>
    </source>
</reference>
<proteinExistence type="predicted"/>
<feature type="transmembrane region" description="Helical" evidence="1">
    <location>
        <begin position="7"/>
        <end position="27"/>
    </location>
</feature>
<keyword evidence="1" id="KW-0812">Transmembrane</keyword>
<dbReference type="Proteomes" id="UP000830542">
    <property type="component" value="Chromosome"/>
</dbReference>
<dbReference type="KEGG" id="hdo:MUK72_03285"/>